<feature type="region of interest" description="Disordered" evidence="1">
    <location>
        <begin position="1"/>
        <end position="24"/>
    </location>
</feature>
<protein>
    <submittedName>
        <fullName evidence="3">Uncharacterized protein LOC115626557</fullName>
    </submittedName>
</protein>
<evidence type="ECO:0000313" key="3">
    <source>
        <dbReference type="RefSeq" id="XP_030377796.1"/>
    </source>
</evidence>
<proteinExistence type="predicted"/>
<dbReference type="GeneID" id="115626557"/>
<organism evidence="2 3">
    <name type="scientific">Drosophila lebanonensis</name>
    <name type="common">Fruit fly</name>
    <name type="synonym">Scaptodrosophila lebanonensis</name>
    <dbReference type="NCBI Taxonomy" id="7225"/>
    <lineage>
        <taxon>Eukaryota</taxon>
        <taxon>Metazoa</taxon>
        <taxon>Ecdysozoa</taxon>
        <taxon>Arthropoda</taxon>
        <taxon>Hexapoda</taxon>
        <taxon>Insecta</taxon>
        <taxon>Pterygota</taxon>
        <taxon>Neoptera</taxon>
        <taxon>Endopterygota</taxon>
        <taxon>Diptera</taxon>
        <taxon>Brachycera</taxon>
        <taxon>Muscomorpha</taxon>
        <taxon>Ephydroidea</taxon>
        <taxon>Drosophilidae</taxon>
        <taxon>Scaptodrosophila</taxon>
    </lineage>
</organism>
<gene>
    <name evidence="3" type="primary">LOC115626557</name>
</gene>
<dbReference type="RefSeq" id="XP_030377796.1">
    <property type="nucleotide sequence ID" value="XM_030521936.1"/>
</dbReference>
<dbReference type="AlphaFoldDB" id="A0A6J2TMJ5"/>
<keyword evidence="2" id="KW-1185">Reference proteome</keyword>
<sequence length="193" mass="22373">MWLRPWLQQNPPQNTNPSWPPTNVNNIWSRPWFQQDQPQSNTNFWQSQWWNNRTQQPPINPNWPSQSPPYNFGGFDFLSNLNPGSVVIVNPTNMQDIYWPVNSSSLAMPAARSASSEGQGFNAFKDLFQGLGNRYEKSDSMDSFSEDAREDELVPTRFLNSKPLIFLLPKDKQRRRIQEAAAGIYVKNFNVHK</sequence>
<name>A0A6J2TMJ5_DROLE</name>
<feature type="compositionally biased region" description="Polar residues" evidence="1">
    <location>
        <begin position="7"/>
        <end position="24"/>
    </location>
</feature>
<reference evidence="3" key="1">
    <citation type="submission" date="2025-08" db="UniProtKB">
        <authorList>
            <consortium name="RefSeq"/>
        </authorList>
    </citation>
    <scope>IDENTIFICATION</scope>
    <source>
        <strain evidence="3">11010-0011.00</strain>
        <tissue evidence="3">Whole body</tissue>
    </source>
</reference>
<evidence type="ECO:0000256" key="1">
    <source>
        <dbReference type="SAM" id="MobiDB-lite"/>
    </source>
</evidence>
<dbReference type="Proteomes" id="UP000504634">
    <property type="component" value="Unplaced"/>
</dbReference>
<evidence type="ECO:0000313" key="2">
    <source>
        <dbReference type="Proteomes" id="UP000504634"/>
    </source>
</evidence>
<accession>A0A6J2TMJ5</accession>
<dbReference type="OrthoDB" id="7866170at2759"/>